<evidence type="ECO:0000256" key="4">
    <source>
        <dbReference type="ARBA" id="ARBA00022989"/>
    </source>
</evidence>
<sequence>MAENTTTDGVRLVDWPALAAGIGFGIMWATAFTSARVIVTYAPPFTALSLRFLAGGLIGIALAKALGQSWHLNRGQWRGVVIFAVFQFGGYLGLNFYAMQTVEASLAAIIASSMPLLVALAGWLLFRERLPLLGVAGLVAGMTGVALIMGTRVSGGADVFGVMLCLLAVVSLTVSTLAVRGASSGGDYLMVVGLQMMVGAAVLAVPAVTLERWEVDWSWPLIAAFVYTLLVPGLLATVTWVWLVNRIGATRAAVFHFLTPFFGVATAALLLGEAIGTWDALGVGVVAGGILAVQLAKQKRAEG</sequence>
<dbReference type="Gene3D" id="1.10.3730.20">
    <property type="match status" value="1"/>
</dbReference>
<dbReference type="PANTHER" id="PTHR32322">
    <property type="entry name" value="INNER MEMBRANE TRANSPORTER"/>
    <property type="match status" value="1"/>
</dbReference>
<organism evidence="8 9">
    <name type="scientific">Histidinibacterium lentulum</name>
    <dbReference type="NCBI Taxonomy" id="2480588"/>
    <lineage>
        <taxon>Bacteria</taxon>
        <taxon>Pseudomonadati</taxon>
        <taxon>Pseudomonadota</taxon>
        <taxon>Alphaproteobacteria</taxon>
        <taxon>Rhodobacterales</taxon>
        <taxon>Paracoccaceae</taxon>
        <taxon>Histidinibacterium</taxon>
    </lineage>
</organism>
<evidence type="ECO:0000313" key="8">
    <source>
        <dbReference type="EMBL" id="ROU01253.1"/>
    </source>
</evidence>
<keyword evidence="4 6" id="KW-1133">Transmembrane helix</keyword>
<dbReference type="InterPro" id="IPR050638">
    <property type="entry name" value="AA-Vitamin_Transporters"/>
</dbReference>
<evidence type="ECO:0000259" key="7">
    <source>
        <dbReference type="Pfam" id="PF00892"/>
    </source>
</evidence>
<keyword evidence="3 6" id="KW-0812">Transmembrane</keyword>
<protein>
    <submittedName>
        <fullName evidence="8">DMT family transporter</fullName>
    </submittedName>
</protein>
<feature type="transmembrane region" description="Helical" evidence="6">
    <location>
        <begin position="188"/>
        <end position="209"/>
    </location>
</feature>
<feature type="transmembrane region" description="Helical" evidence="6">
    <location>
        <begin position="12"/>
        <end position="39"/>
    </location>
</feature>
<feature type="transmembrane region" description="Helical" evidence="6">
    <location>
        <begin position="254"/>
        <end position="272"/>
    </location>
</feature>
<dbReference type="InterPro" id="IPR000620">
    <property type="entry name" value="EamA_dom"/>
</dbReference>
<gene>
    <name evidence="8" type="ORF">EAT49_12105</name>
</gene>
<dbReference type="SUPFAM" id="SSF103481">
    <property type="entry name" value="Multidrug resistance efflux transporter EmrE"/>
    <property type="match status" value="2"/>
</dbReference>
<dbReference type="PANTHER" id="PTHR32322:SF2">
    <property type="entry name" value="EAMA DOMAIN-CONTAINING PROTEIN"/>
    <property type="match status" value="1"/>
</dbReference>
<name>A0A3N2R1J8_9RHOB</name>
<dbReference type="GO" id="GO:0016020">
    <property type="term" value="C:membrane"/>
    <property type="evidence" value="ECO:0007669"/>
    <property type="project" value="UniProtKB-SubCell"/>
</dbReference>
<evidence type="ECO:0000256" key="6">
    <source>
        <dbReference type="SAM" id="Phobius"/>
    </source>
</evidence>
<feature type="domain" description="EamA" evidence="7">
    <location>
        <begin position="160"/>
        <end position="293"/>
    </location>
</feature>
<dbReference type="Proteomes" id="UP000268016">
    <property type="component" value="Unassembled WGS sequence"/>
</dbReference>
<evidence type="ECO:0000256" key="3">
    <source>
        <dbReference type="ARBA" id="ARBA00022692"/>
    </source>
</evidence>
<keyword evidence="5 6" id="KW-0472">Membrane</keyword>
<proteinExistence type="inferred from homology"/>
<dbReference type="InterPro" id="IPR037185">
    <property type="entry name" value="EmrE-like"/>
</dbReference>
<comment type="subcellular location">
    <subcellularLocation>
        <location evidence="1">Membrane</location>
        <topology evidence="1">Multi-pass membrane protein</topology>
    </subcellularLocation>
</comment>
<evidence type="ECO:0000256" key="2">
    <source>
        <dbReference type="ARBA" id="ARBA00007362"/>
    </source>
</evidence>
<feature type="transmembrane region" description="Helical" evidence="6">
    <location>
        <begin position="45"/>
        <end position="67"/>
    </location>
</feature>
<feature type="transmembrane region" description="Helical" evidence="6">
    <location>
        <begin position="221"/>
        <end position="242"/>
    </location>
</feature>
<dbReference type="EMBL" id="RDRB01000005">
    <property type="protein sequence ID" value="ROU01253.1"/>
    <property type="molecule type" value="Genomic_DNA"/>
</dbReference>
<feature type="transmembrane region" description="Helical" evidence="6">
    <location>
        <begin position="132"/>
        <end position="153"/>
    </location>
</feature>
<feature type="transmembrane region" description="Helical" evidence="6">
    <location>
        <begin position="79"/>
        <end position="98"/>
    </location>
</feature>
<dbReference type="OrthoDB" id="7274881at2"/>
<reference evidence="8 9" key="1">
    <citation type="submission" date="2018-10" db="EMBL/GenBank/DDBJ databases">
        <title>Histidinibacterium lentulum gen. nov., sp. nov., a marine bacterium from the culture broth of Picochlorum sp. 122.</title>
        <authorList>
            <person name="Wang G."/>
        </authorList>
    </citation>
    <scope>NUCLEOTIDE SEQUENCE [LARGE SCALE GENOMIC DNA]</scope>
    <source>
        <strain evidence="8 9">B17</strain>
    </source>
</reference>
<evidence type="ECO:0000256" key="1">
    <source>
        <dbReference type="ARBA" id="ARBA00004141"/>
    </source>
</evidence>
<feature type="domain" description="EamA" evidence="7">
    <location>
        <begin position="18"/>
        <end position="149"/>
    </location>
</feature>
<dbReference type="AlphaFoldDB" id="A0A3N2R1J8"/>
<feature type="transmembrane region" description="Helical" evidence="6">
    <location>
        <begin position="104"/>
        <end position="125"/>
    </location>
</feature>
<feature type="transmembrane region" description="Helical" evidence="6">
    <location>
        <begin position="159"/>
        <end position="179"/>
    </location>
</feature>
<comment type="similarity">
    <text evidence="2">Belongs to the EamA transporter family.</text>
</comment>
<evidence type="ECO:0000256" key="5">
    <source>
        <dbReference type="ARBA" id="ARBA00023136"/>
    </source>
</evidence>
<dbReference type="Pfam" id="PF00892">
    <property type="entry name" value="EamA"/>
    <property type="match status" value="2"/>
</dbReference>
<comment type="caution">
    <text evidence="8">The sequence shown here is derived from an EMBL/GenBank/DDBJ whole genome shotgun (WGS) entry which is preliminary data.</text>
</comment>
<dbReference type="RefSeq" id="WP_123642585.1">
    <property type="nucleotide sequence ID" value="NZ_ML119085.1"/>
</dbReference>
<evidence type="ECO:0000313" key="9">
    <source>
        <dbReference type="Proteomes" id="UP000268016"/>
    </source>
</evidence>
<keyword evidence="9" id="KW-1185">Reference proteome</keyword>
<feature type="transmembrane region" description="Helical" evidence="6">
    <location>
        <begin position="278"/>
        <end position="296"/>
    </location>
</feature>
<accession>A0A3N2R1J8</accession>